<dbReference type="Proteomes" id="UP001163036">
    <property type="component" value="Plasmid pVP-16-VB00198-1"/>
</dbReference>
<sequence>MKLTKAQSNQLNDMVTQTRITRGKNAGVRKDALVDINHFDMRSFNKLISEKLVAPSEYNGNEWYATEKGYAVWLQTKSAK</sequence>
<organism evidence="1 2">
    <name type="scientific">Vibrio parahaemolyticus</name>
    <dbReference type="NCBI Taxonomy" id="670"/>
    <lineage>
        <taxon>Bacteria</taxon>
        <taxon>Pseudomonadati</taxon>
        <taxon>Pseudomonadota</taxon>
        <taxon>Gammaproteobacteria</taxon>
        <taxon>Vibrionales</taxon>
        <taxon>Vibrionaceae</taxon>
        <taxon>Vibrio</taxon>
    </lineage>
</organism>
<keyword evidence="1" id="KW-0614">Plasmid</keyword>
<protein>
    <submittedName>
        <fullName evidence="1">Uncharacterized protein</fullName>
    </submittedName>
</protein>
<dbReference type="RefSeq" id="WP_053312447.1">
    <property type="nucleotide sequence ID" value="NZ_CP062152.1"/>
</dbReference>
<dbReference type="AlphaFoldDB" id="A0AA46Z9B5"/>
<geneLocation type="plasmid" evidence="1 2">
    <name>pVP-16-VB00198-1</name>
</geneLocation>
<accession>A0AA46Z9B5</accession>
<dbReference type="EMBL" id="CP097357">
    <property type="protein sequence ID" value="UYV29605.1"/>
    <property type="molecule type" value="Genomic_DNA"/>
</dbReference>
<reference evidence="1" key="1">
    <citation type="submission" date="2022-05" db="EMBL/GenBank/DDBJ databases">
        <title>Megaplasmid of Vibrio parahaemolyticus.</title>
        <authorList>
            <person name="Strauch E."/>
            <person name="Borowiak M."/>
        </authorList>
    </citation>
    <scope>NUCLEOTIDE SEQUENCE</scope>
    <source>
        <strain evidence="1">16-VB00198</strain>
        <plasmid evidence="1">pVP-16-VB00198-1</plasmid>
    </source>
</reference>
<evidence type="ECO:0000313" key="2">
    <source>
        <dbReference type="Proteomes" id="UP001163036"/>
    </source>
</evidence>
<proteinExistence type="predicted"/>
<gene>
    <name evidence="1" type="ORF">M5598_26885</name>
</gene>
<evidence type="ECO:0000313" key="1">
    <source>
        <dbReference type="EMBL" id="UYV29605.1"/>
    </source>
</evidence>
<name>A0AA46Z9B5_VIBPH</name>